<proteinExistence type="predicted"/>
<keyword evidence="2" id="KW-1185">Reference proteome</keyword>
<dbReference type="AlphaFoldDB" id="A0A4R8T7W1"/>
<dbReference type="Pfam" id="PF07081">
    <property type="entry name" value="DUF1349"/>
    <property type="match status" value="1"/>
</dbReference>
<sequence length="203" mass="22378">MAPQATTPFTVEAAPGTDIWRKPGHNAWNIPTVNVTTGPLRSFLSVRATFSGPWTHLYDQTGILLVPRRASDAAAPDSKWVKTGVELYDGRPHLSTVTCDRYADWGLYPLPAGDAAGVDESVTVEVFRDGGARGKNAWVHHLELDADGNVTGRTPLRKICWFFADEDEGDWVLDVGPLVARTDKTAAEALKVEFTRFDVRWTQ</sequence>
<name>A0A4R8T7W1_9PEZI</name>
<evidence type="ECO:0000313" key="2">
    <source>
        <dbReference type="Proteomes" id="UP000295604"/>
    </source>
</evidence>
<protein>
    <submittedName>
        <fullName evidence="1">Uncharacterized protein</fullName>
    </submittedName>
</protein>
<dbReference type="Proteomes" id="UP000295604">
    <property type="component" value="Unassembled WGS sequence"/>
</dbReference>
<reference evidence="1 2" key="1">
    <citation type="submission" date="2018-11" db="EMBL/GenBank/DDBJ databases">
        <title>Genome sequence and assembly of Colletotrichum sidae.</title>
        <authorList>
            <person name="Gan P."/>
            <person name="Shirasu K."/>
        </authorList>
    </citation>
    <scope>NUCLEOTIDE SEQUENCE [LARGE SCALE GENOMIC DNA]</scope>
    <source>
        <strain evidence="1 2">CBS 518.97</strain>
    </source>
</reference>
<dbReference type="PANTHER" id="PTHR35332">
    <property type="entry name" value="REGULATION OF ENOLASE PROTEIN 1"/>
    <property type="match status" value="1"/>
</dbReference>
<dbReference type="Gene3D" id="2.60.120.200">
    <property type="match status" value="1"/>
</dbReference>
<comment type="caution">
    <text evidence="1">The sequence shown here is derived from an EMBL/GenBank/DDBJ whole genome shotgun (WGS) entry which is preliminary data.</text>
</comment>
<gene>
    <name evidence="1" type="ORF">C8034_v004396</name>
</gene>
<accession>A0A4R8T7W1</accession>
<dbReference type="InterPro" id="IPR009784">
    <property type="entry name" value="DUF1349"/>
</dbReference>
<evidence type="ECO:0000313" key="1">
    <source>
        <dbReference type="EMBL" id="TEA13411.1"/>
    </source>
</evidence>
<dbReference type="PANTHER" id="PTHR35332:SF2">
    <property type="entry name" value="REGULATION OF ENOLASE PROTEIN 1"/>
    <property type="match status" value="1"/>
</dbReference>
<organism evidence="1 2">
    <name type="scientific">Colletotrichum sidae</name>
    <dbReference type="NCBI Taxonomy" id="1347389"/>
    <lineage>
        <taxon>Eukaryota</taxon>
        <taxon>Fungi</taxon>
        <taxon>Dikarya</taxon>
        <taxon>Ascomycota</taxon>
        <taxon>Pezizomycotina</taxon>
        <taxon>Sordariomycetes</taxon>
        <taxon>Hypocreomycetidae</taxon>
        <taxon>Glomerellales</taxon>
        <taxon>Glomerellaceae</taxon>
        <taxon>Colletotrichum</taxon>
        <taxon>Colletotrichum orbiculare species complex</taxon>
    </lineage>
</organism>
<dbReference type="EMBL" id="QAPF01000201">
    <property type="protein sequence ID" value="TEA13411.1"/>
    <property type="molecule type" value="Genomic_DNA"/>
</dbReference>